<sequence>SRDNLNNFISLALVPLECRSFRVSEIIHTVDEVLAALLAYIVICMHSRVGMILPLPTNKFYTCPPDQIHAYSKKDQALTCNSTISTIFILDKGCFGCFSYQTTDASA</sequence>
<name>A0AAD7Q2N4_QUISA</name>
<keyword evidence="2" id="KW-1185">Reference proteome</keyword>
<proteinExistence type="predicted"/>
<comment type="caution">
    <text evidence="1">The sequence shown here is derived from an EMBL/GenBank/DDBJ whole genome shotgun (WGS) entry which is preliminary data.</text>
</comment>
<organism evidence="1 2">
    <name type="scientific">Quillaja saponaria</name>
    <name type="common">Soap bark tree</name>
    <dbReference type="NCBI Taxonomy" id="32244"/>
    <lineage>
        <taxon>Eukaryota</taxon>
        <taxon>Viridiplantae</taxon>
        <taxon>Streptophyta</taxon>
        <taxon>Embryophyta</taxon>
        <taxon>Tracheophyta</taxon>
        <taxon>Spermatophyta</taxon>
        <taxon>Magnoliopsida</taxon>
        <taxon>eudicotyledons</taxon>
        <taxon>Gunneridae</taxon>
        <taxon>Pentapetalae</taxon>
        <taxon>rosids</taxon>
        <taxon>fabids</taxon>
        <taxon>Fabales</taxon>
        <taxon>Quillajaceae</taxon>
        <taxon>Quillaja</taxon>
    </lineage>
</organism>
<reference evidence="1" key="1">
    <citation type="journal article" date="2023" name="Science">
        <title>Elucidation of the pathway for biosynthesis of saponin adjuvants from the soapbark tree.</title>
        <authorList>
            <person name="Reed J."/>
            <person name="Orme A."/>
            <person name="El-Demerdash A."/>
            <person name="Owen C."/>
            <person name="Martin L.B.B."/>
            <person name="Misra R.C."/>
            <person name="Kikuchi S."/>
            <person name="Rejzek M."/>
            <person name="Martin A.C."/>
            <person name="Harkess A."/>
            <person name="Leebens-Mack J."/>
            <person name="Louveau T."/>
            <person name="Stephenson M.J."/>
            <person name="Osbourn A."/>
        </authorList>
    </citation>
    <scope>NUCLEOTIDE SEQUENCE</scope>
    <source>
        <strain evidence="1">S10</strain>
    </source>
</reference>
<dbReference type="EMBL" id="JARAOO010000003">
    <property type="protein sequence ID" value="KAJ7973709.1"/>
    <property type="molecule type" value="Genomic_DNA"/>
</dbReference>
<evidence type="ECO:0000313" key="2">
    <source>
        <dbReference type="Proteomes" id="UP001163823"/>
    </source>
</evidence>
<dbReference type="Proteomes" id="UP001163823">
    <property type="component" value="Chromosome 3"/>
</dbReference>
<accession>A0AAD7Q2N4</accession>
<feature type="non-terminal residue" evidence="1">
    <location>
        <position position="1"/>
    </location>
</feature>
<dbReference type="KEGG" id="qsa:O6P43_003899"/>
<dbReference type="AlphaFoldDB" id="A0AAD7Q2N4"/>
<evidence type="ECO:0000313" key="1">
    <source>
        <dbReference type="EMBL" id="KAJ7973709.1"/>
    </source>
</evidence>
<protein>
    <submittedName>
        <fullName evidence="1">Uncharacterized protein</fullName>
    </submittedName>
</protein>
<gene>
    <name evidence="1" type="ORF">O6P43_003899</name>
</gene>